<proteinExistence type="predicted"/>
<organism evidence="1">
    <name type="scientific">viral metagenome</name>
    <dbReference type="NCBI Taxonomy" id="1070528"/>
    <lineage>
        <taxon>unclassified sequences</taxon>
        <taxon>metagenomes</taxon>
        <taxon>organismal metagenomes</taxon>
    </lineage>
</organism>
<evidence type="ECO:0000313" key="1">
    <source>
        <dbReference type="EMBL" id="QHS79216.1"/>
    </source>
</evidence>
<sequence>MCVPVFLAILLIALWFQLKVEGFTPLWATEDKKDYSGNDIGSSLTNISLGDCKKKCISDNTCKGIVTDFTGDGSGNCWMKNAWGDSTDNDARFTYKLTRH</sequence>
<evidence type="ECO:0008006" key="2">
    <source>
        <dbReference type="Google" id="ProtNLM"/>
    </source>
</evidence>
<reference evidence="1" key="1">
    <citation type="journal article" date="2020" name="Nature">
        <title>Giant virus diversity and host interactions through global metagenomics.</title>
        <authorList>
            <person name="Schulz F."/>
            <person name="Roux S."/>
            <person name="Paez-Espino D."/>
            <person name="Jungbluth S."/>
            <person name="Walsh D.A."/>
            <person name="Denef V.J."/>
            <person name="McMahon K.D."/>
            <person name="Konstantinidis K.T."/>
            <person name="Eloe-Fadrosh E.A."/>
            <person name="Kyrpides N.C."/>
            <person name="Woyke T."/>
        </authorList>
    </citation>
    <scope>NUCLEOTIDE SEQUENCE</scope>
    <source>
        <strain evidence="1">GVMAG-S-1035118-87</strain>
    </source>
</reference>
<name>A0A6C0AHT9_9ZZZZ</name>
<accession>A0A6C0AHT9</accession>
<dbReference type="EMBL" id="MN740626">
    <property type="protein sequence ID" value="QHS79216.1"/>
    <property type="molecule type" value="Genomic_DNA"/>
</dbReference>
<dbReference type="AlphaFoldDB" id="A0A6C0AHT9"/>
<protein>
    <recommendedName>
        <fullName evidence="2">Apple domain-containing protein</fullName>
    </recommendedName>
</protein>
<dbReference type="Gene3D" id="3.50.4.10">
    <property type="entry name" value="Hepatocyte Growth Factor"/>
    <property type="match status" value="1"/>
</dbReference>